<dbReference type="Proteomes" id="UP000042738">
    <property type="component" value="Chromosome"/>
</dbReference>
<accession>A0A068Z2X4</accession>
<gene>
    <name evidence="1" type="ORF">SYMBAF_07170</name>
</gene>
<dbReference type="RefSeq" id="WP_040265696.1">
    <property type="nucleotide sequence ID" value="NZ_CP050855.1"/>
</dbReference>
<evidence type="ECO:0000313" key="1">
    <source>
        <dbReference type="EMBL" id="QLH62768.1"/>
    </source>
</evidence>
<dbReference type="GeneID" id="93736295"/>
<dbReference type="EMBL" id="CP050855">
    <property type="protein sequence ID" value="QLH62768.1"/>
    <property type="molecule type" value="Genomic_DNA"/>
</dbReference>
<dbReference type="AlphaFoldDB" id="A0A068Z2X4"/>
<protein>
    <submittedName>
        <fullName evidence="1">Uncharacterized protein</fullName>
    </submittedName>
</protein>
<dbReference type="STRING" id="138074.SYMBAF_50152"/>
<evidence type="ECO:0000313" key="2">
    <source>
        <dbReference type="Proteomes" id="UP000042738"/>
    </source>
</evidence>
<name>A0A068Z2X4_9GAMM</name>
<reference evidence="1 2" key="1">
    <citation type="journal article" date="2014" name="Genome Announc.">
        <title>Whole-Genome Sequence of Serratia symbiotica Strain CWBI-2.3T, a Free-Living Symbiont of the Black Bean Aphid Aphis fabae.</title>
        <authorList>
            <person name="Foray V."/>
            <person name="Grigorescu A.S."/>
            <person name="Sabri A."/>
            <person name="Haubruge E."/>
            <person name="Lognay G."/>
            <person name="Francis F."/>
            <person name="Fauconnier M.L."/>
            <person name="Hance T."/>
            <person name="Thonart P."/>
        </authorList>
    </citation>
    <scope>NUCLEOTIDE SEQUENCE [LARGE SCALE GENOMIC DNA]</scope>
    <source>
        <strain evidence="1">CWBI-2.3</strain>
    </source>
</reference>
<sequence>MINAAERKRMQRQRDKEAGITTITLRLDSQEMAMILEGCQQRRIAREPYDVTEYLIGLIRQDNKLLHKQLAELRKSSCGKCGDTLPGEPGGCCMQGDVQCWQTTGYKKLMLATL</sequence>
<proteinExistence type="predicted"/>
<organism evidence="1 2">
    <name type="scientific">Serratia symbiotica</name>
    <dbReference type="NCBI Taxonomy" id="138074"/>
    <lineage>
        <taxon>Bacteria</taxon>
        <taxon>Pseudomonadati</taxon>
        <taxon>Pseudomonadota</taxon>
        <taxon>Gammaproteobacteria</taxon>
        <taxon>Enterobacterales</taxon>
        <taxon>Yersiniaceae</taxon>
        <taxon>Serratia</taxon>
    </lineage>
</organism>